<dbReference type="Proteomes" id="UP001175227">
    <property type="component" value="Unassembled WGS sequence"/>
</dbReference>
<dbReference type="AlphaFoldDB" id="A0AA39NTZ5"/>
<evidence type="ECO:0000313" key="2">
    <source>
        <dbReference type="Proteomes" id="UP001175227"/>
    </source>
</evidence>
<keyword evidence="2" id="KW-1185">Reference proteome</keyword>
<gene>
    <name evidence="1" type="ORF">IW261DRAFT_1424781</name>
</gene>
<name>A0AA39NTZ5_9AGAR</name>
<comment type="caution">
    <text evidence="1">The sequence shown here is derived from an EMBL/GenBank/DDBJ whole genome shotgun (WGS) entry which is preliminary data.</text>
</comment>
<accession>A0AA39NTZ5</accession>
<dbReference type="EMBL" id="JAUEPR010000046">
    <property type="protein sequence ID" value="KAK0471832.1"/>
    <property type="molecule type" value="Genomic_DNA"/>
</dbReference>
<sequence>MNMRSSSLRDDYPARVLLEAETRYMNILARNSIQKLSILVNIRSSGWHSSCQNRGKHYTLRGYNREGWMVVMLEMKAGNAGSGYTMRIGTGVPWHQNMFSELGSMKRYIFAAFSLRVQLTIIAVSKLGKIGIEYVVYQSLFQAWIWMDGIAIIEIPVKDLFVG</sequence>
<organism evidence="1 2">
    <name type="scientific">Armillaria novae-zelandiae</name>
    <dbReference type="NCBI Taxonomy" id="153914"/>
    <lineage>
        <taxon>Eukaryota</taxon>
        <taxon>Fungi</taxon>
        <taxon>Dikarya</taxon>
        <taxon>Basidiomycota</taxon>
        <taxon>Agaricomycotina</taxon>
        <taxon>Agaricomycetes</taxon>
        <taxon>Agaricomycetidae</taxon>
        <taxon>Agaricales</taxon>
        <taxon>Marasmiineae</taxon>
        <taxon>Physalacriaceae</taxon>
        <taxon>Armillaria</taxon>
    </lineage>
</organism>
<proteinExistence type="predicted"/>
<protein>
    <submittedName>
        <fullName evidence="1">Uncharacterized protein</fullName>
    </submittedName>
</protein>
<evidence type="ECO:0000313" key="1">
    <source>
        <dbReference type="EMBL" id="KAK0471832.1"/>
    </source>
</evidence>
<reference evidence="1" key="1">
    <citation type="submission" date="2023-06" db="EMBL/GenBank/DDBJ databases">
        <authorList>
            <consortium name="Lawrence Berkeley National Laboratory"/>
            <person name="Ahrendt S."/>
            <person name="Sahu N."/>
            <person name="Indic B."/>
            <person name="Wong-Bajracharya J."/>
            <person name="Merenyi Z."/>
            <person name="Ke H.-M."/>
            <person name="Monk M."/>
            <person name="Kocsube S."/>
            <person name="Drula E."/>
            <person name="Lipzen A."/>
            <person name="Balint B."/>
            <person name="Henrissat B."/>
            <person name="Andreopoulos B."/>
            <person name="Martin F.M."/>
            <person name="Harder C.B."/>
            <person name="Rigling D."/>
            <person name="Ford K.L."/>
            <person name="Foster G.D."/>
            <person name="Pangilinan J."/>
            <person name="Papanicolaou A."/>
            <person name="Barry K."/>
            <person name="LaButti K."/>
            <person name="Viragh M."/>
            <person name="Koriabine M."/>
            <person name="Yan M."/>
            <person name="Riley R."/>
            <person name="Champramary S."/>
            <person name="Plett K.L."/>
            <person name="Tsai I.J."/>
            <person name="Slot J."/>
            <person name="Sipos G."/>
            <person name="Plett J."/>
            <person name="Nagy L.G."/>
            <person name="Grigoriev I.V."/>
        </authorList>
    </citation>
    <scope>NUCLEOTIDE SEQUENCE</scope>
    <source>
        <strain evidence="1">ICMP 16352</strain>
    </source>
</reference>